<feature type="region of interest" description="Disordered" evidence="1">
    <location>
        <begin position="370"/>
        <end position="394"/>
    </location>
</feature>
<reference evidence="3 4" key="1">
    <citation type="journal article" date="2011" name="Proc. Natl. Acad. Sci. U.S.A.">
        <title>Comparative genomics of xylose-fermenting fungi for enhanced biofuel production.</title>
        <authorList>
            <person name="Wohlbach D.J."/>
            <person name="Kuo A."/>
            <person name="Sato T.K."/>
            <person name="Potts K.M."/>
            <person name="Salamov A.A."/>
            <person name="LaButti K.M."/>
            <person name="Sun H."/>
            <person name="Clum A."/>
            <person name="Pangilinan J.L."/>
            <person name="Lindquist E.A."/>
            <person name="Lucas S."/>
            <person name="Lapidus A."/>
            <person name="Jin M."/>
            <person name="Gunawan C."/>
            <person name="Balan V."/>
            <person name="Dale B.E."/>
            <person name="Jeffries T.W."/>
            <person name="Zinkel R."/>
            <person name="Barry K.W."/>
            <person name="Grigoriev I.V."/>
            <person name="Gasch A.P."/>
        </authorList>
    </citation>
    <scope>NUCLEOTIDE SEQUENCE [LARGE SCALE GENOMIC DNA]</scope>
    <source>
        <strain evidence="4">NRRL Y-27907 / 11-Y1</strain>
    </source>
</reference>
<accession>G3ARJ5</accession>
<name>G3ARJ5_SPAPN</name>
<dbReference type="Proteomes" id="UP000000709">
    <property type="component" value="Unassembled WGS sequence"/>
</dbReference>
<dbReference type="AlphaFoldDB" id="G3ARJ5"/>
<keyword evidence="2" id="KW-0472">Membrane</keyword>
<dbReference type="InterPro" id="IPR052744">
    <property type="entry name" value="GPAT/DAPAT"/>
</dbReference>
<proteinExistence type="predicted"/>
<dbReference type="GeneID" id="18874096"/>
<dbReference type="GO" id="GO:0005783">
    <property type="term" value="C:endoplasmic reticulum"/>
    <property type="evidence" value="ECO:0007669"/>
    <property type="project" value="EnsemblFungi"/>
</dbReference>
<keyword evidence="2" id="KW-1133">Transmembrane helix</keyword>
<dbReference type="eggNOG" id="ENOG502QQ2N">
    <property type="taxonomic scope" value="Eukaryota"/>
</dbReference>
<gene>
    <name evidence="3" type="ORF">SPAPADRAFT_61887</name>
</gene>
<dbReference type="PANTHER" id="PTHR31605:SF0">
    <property type="entry name" value="GLYCEROL-3-PHOSPHATE O-ACYLTRANSFERASE 1"/>
    <property type="match status" value="1"/>
</dbReference>
<dbReference type="GO" id="GO:0008654">
    <property type="term" value="P:phospholipid biosynthetic process"/>
    <property type="evidence" value="ECO:0007669"/>
    <property type="project" value="EnsemblFungi"/>
</dbReference>
<evidence type="ECO:0000313" key="4">
    <source>
        <dbReference type="Proteomes" id="UP000000709"/>
    </source>
</evidence>
<dbReference type="RefSeq" id="XP_007376094.1">
    <property type="nucleotide sequence ID" value="XM_007376032.1"/>
</dbReference>
<evidence type="ECO:0000256" key="1">
    <source>
        <dbReference type="SAM" id="MobiDB-lite"/>
    </source>
</evidence>
<feature type="compositionally biased region" description="Polar residues" evidence="1">
    <location>
        <begin position="385"/>
        <end position="394"/>
    </location>
</feature>
<organism evidence="4">
    <name type="scientific">Spathaspora passalidarum (strain NRRL Y-27907 / 11-Y1)</name>
    <dbReference type="NCBI Taxonomy" id="619300"/>
    <lineage>
        <taxon>Eukaryota</taxon>
        <taxon>Fungi</taxon>
        <taxon>Dikarya</taxon>
        <taxon>Ascomycota</taxon>
        <taxon>Saccharomycotina</taxon>
        <taxon>Pichiomycetes</taxon>
        <taxon>Debaryomycetaceae</taxon>
        <taxon>Spathaspora</taxon>
    </lineage>
</organism>
<dbReference type="GO" id="GO:0004366">
    <property type="term" value="F:glycerol-3-phosphate O-acyltransferase activity"/>
    <property type="evidence" value="ECO:0007669"/>
    <property type="project" value="EnsemblFungi"/>
</dbReference>
<sequence length="496" mass="56647">MALGAMEHNPNCNVKIVPCGMNYFNAHKFRSRAVVEFGDPIEISHDLVKKYTNPETNREAVRELLDIITSGLKAVTVTCPDYETLMLIQAGRRLYAGNFAQQLPLPLIVEMNRRLVMGYEHYKNEPKVQQLKEKVLAYNDMLKSFQLPDHHVEKLEDSNKLHLIPILITRVIKLLILFVLALPGATLFSPVFLSTKIISKRKAKEALANSVVKIKANDVIATWKILVSMGIAPIVYSFYASIGTYYCSKHGYFTSFKLFWVWVILYISGIFVTYSALLTGEQGLDLFKSIRPLYLSISTSSITELKTMRHELSEEITELVNEFGPQLFPNDFNLLELKDHLKISDDVNYVDSDEEEEIKTQQLRLRRLTRRKQERKKKKNGLDAFNNNSSDISDGLLTSDNSLSNIPMFSDYQLYRNSYLDLQDNSTSTSSIYDDYRYAQADQNSPAQHAVHAKSPLSRPGLDNSSSSEQIELNFAGKSLSDKIKNKMREKREEEN</sequence>
<dbReference type="STRING" id="619300.G3ARJ5"/>
<dbReference type="HOGENOM" id="CLU_007860_1_0_1"/>
<feature type="region of interest" description="Disordered" evidence="1">
    <location>
        <begin position="443"/>
        <end position="476"/>
    </location>
</feature>
<dbReference type="KEGG" id="spaa:SPAPADRAFT_61887"/>
<dbReference type="EMBL" id="GL996503">
    <property type="protein sequence ID" value="EGW31316.1"/>
    <property type="molecule type" value="Genomic_DNA"/>
</dbReference>
<dbReference type="PANTHER" id="PTHR31605">
    <property type="entry name" value="GLYCEROL-3-PHOSPHATE O-ACYLTRANSFERASE 1"/>
    <property type="match status" value="1"/>
</dbReference>
<protein>
    <submittedName>
        <fullName evidence="3">Uncharacterized protein</fullName>
    </submittedName>
</protein>
<keyword evidence="4" id="KW-1185">Reference proteome</keyword>
<feature type="compositionally biased region" description="Basic residues" evidence="1">
    <location>
        <begin position="370"/>
        <end position="379"/>
    </location>
</feature>
<feature type="transmembrane region" description="Helical" evidence="2">
    <location>
        <begin position="259"/>
        <end position="278"/>
    </location>
</feature>
<dbReference type="OrthoDB" id="2427554at2759"/>
<dbReference type="InParanoid" id="G3ARJ5"/>
<dbReference type="GO" id="GO:0016287">
    <property type="term" value="F:glycerone-phosphate O-acyltransferase activity"/>
    <property type="evidence" value="ECO:0007669"/>
    <property type="project" value="EnsemblFungi"/>
</dbReference>
<evidence type="ECO:0000256" key="2">
    <source>
        <dbReference type="SAM" id="Phobius"/>
    </source>
</evidence>
<feature type="transmembrane region" description="Helical" evidence="2">
    <location>
        <begin position="174"/>
        <end position="198"/>
    </location>
</feature>
<feature type="transmembrane region" description="Helical" evidence="2">
    <location>
        <begin position="219"/>
        <end position="239"/>
    </location>
</feature>
<dbReference type="SUPFAM" id="SSF69593">
    <property type="entry name" value="Glycerol-3-phosphate (1)-acyltransferase"/>
    <property type="match status" value="1"/>
</dbReference>
<keyword evidence="2" id="KW-0812">Transmembrane</keyword>
<evidence type="ECO:0000313" key="3">
    <source>
        <dbReference type="EMBL" id="EGW31316.1"/>
    </source>
</evidence>